<comment type="caution">
    <text evidence="9">The sequence shown here is derived from an EMBL/GenBank/DDBJ whole genome shotgun (WGS) entry which is preliminary data.</text>
</comment>
<dbReference type="PANTHER" id="PTHR10516:SF443">
    <property type="entry name" value="FK506-BINDING PROTEIN 59-RELATED"/>
    <property type="match status" value="1"/>
</dbReference>
<feature type="domain" description="PPIase FKBP-type" evidence="8">
    <location>
        <begin position="232"/>
        <end position="325"/>
    </location>
</feature>
<proteinExistence type="predicted"/>
<dbReference type="InterPro" id="IPR050689">
    <property type="entry name" value="FKBP-type_PPIase"/>
</dbReference>
<reference evidence="9" key="1">
    <citation type="journal article" date="2014" name="Int. J. Syst. Evol. Microbiol.">
        <title>Complete genome sequence of Corynebacterium casei LMG S-19264T (=DSM 44701T), isolated from a smear-ripened cheese.</title>
        <authorList>
            <consortium name="US DOE Joint Genome Institute (JGI-PGF)"/>
            <person name="Walter F."/>
            <person name="Albersmeier A."/>
            <person name="Kalinowski J."/>
            <person name="Ruckert C."/>
        </authorList>
    </citation>
    <scope>NUCLEOTIDE SEQUENCE</scope>
    <source>
        <strain evidence="9">JCM 19831</strain>
    </source>
</reference>
<feature type="transmembrane region" description="Helical" evidence="7">
    <location>
        <begin position="149"/>
        <end position="171"/>
    </location>
</feature>
<dbReference type="GO" id="GO:0003755">
    <property type="term" value="F:peptidyl-prolyl cis-trans isomerase activity"/>
    <property type="evidence" value="ECO:0007669"/>
    <property type="project" value="UniProtKB-KW"/>
</dbReference>
<dbReference type="Pfam" id="PF00254">
    <property type="entry name" value="FKBP_C"/>
    <property type="match status" value="1"/>
</dbReference>
<dbReference type="Proteomes" id="UP000642070">
    <property type="component" value="Unassembled WGS sequence"/>
</dbReference>
<keyword evidence="3 5" id="KW-0697">Rotamase</keyword>
<accession>A0A917T1R0</accession>
<evidence type="ECO:0000313" key="10">
    <source>
        <dbReference type="Proteomes" id="UP000642070"/>
    </source>
</evidence>
<keyword evidence="7" id="KW-0472">Membrane</keyword>
<dbReference type="InterPro" id="IPR046357">
    <property type="entry name" value="PPIase_dom_sf"/>
</dbReference>
<keyword evidence="10" id="KW-1185">Reference proteome</keyword>
<gene>
    <name evidence="9" type="ORF">GCM10007977_005640</name>
</gene>
<reference evidence="9" key="2">
    <citation type="submission" date="2020-09" db="EMBL/GenBank/DDBJ databases">
        <authorList>
            <person name="Sun Q."/>
            <person name="Ohkuma M."/>
        </authorList>
    </citation>
    <scope>NUCLEOTIDE SEQUENCE</scope>
    <source>
        <strain evidence="9">JCM 19831</strain>
    </source>
</reference>
<dbReference type="RefSeq" id="WP_229834018.1">
    <property type="nucleotide sequence ID" value="NZ_BMPI01000003.1"/>
</dbReference>
<dbReference type="EMBL" id="BMPI01000003">
    <property type="protein sequence ID" value="GGM07466.1"/>
    <property type="molecule type" value="Genomic_DNA"/>
</dbReference>
<evidence type="ECO:0000256" key="6">
    <source>
        <dbReference type="SAM" id="MobiDB-lite"/>
    </source>
</evidence>
<feature type="compositionally biased region" description="Basic and acidic residues" evidence="6">
    <location>
        <begin position="106"/>
        <end position="116"/>
    </location>
</feature>
<keyword evidence="4 5" id="KW-0413">Isomerase</keyword>
<evidence type="ECO:0000256" key="2">
    <source>
        <dbReference type="ARBA" id="ARBA00013194"/>
    </source>
</evidence>
<evidence type="ECO:0000256" key="7">
    <source>
        <dbReference type="SAM" id="Phobius"/>
    </source>
</evidence>
<dbReference type="EC" id="5.2.1.8" evidence="2 5"/>
<sequence length="337" mass="35191">MSDRGRSRRTARSTKVTPAKAAAPEQATPEESPVEETETADLGGTAKEVSSTEPAETPDETADETSDASGDPDKTDKGDKAADPDAVADNGDDADDEPADEPAAEASKDKKAEVKKGKGAPPPLTKADKRAAARKAAQKVARRRRVFQGIAGTVIVVLAVGGAFAGVWYFGDRAEERKTKCKPAAQVSYPPLLGGFDKRLATEPTVEKGTGDVKNTEKTVLIEGPCKAVKAGQTVTVNYVGVTYVDGKMFDSSWSKKKTFDTAVGMKQSGKQQEVLTGWDEGLVGVKVGSRVQLDIPAKDAYGANPPEGAPAGTLRFVIDVLDAKDADQTGLGGLGG</sequence>
<feature type="compositionally biased region" description="Basic and acidic residues" evidence="6">
    <location>
        <begin position="71"/>
        <end position="83"/>
    </location>
</feature>
<keyword evidence="7" id="KW-1133">Transmembrane helix</keyword>
<evidence type="ECO:0000256" key="1">
    <source>
        <dbReference type="ARBA" id="ARBA00000971"/>
    </source>
</evidence>
<evidence type="ECO:0000256" key="4">
    <source>
        <dbReference type="ARBA" id="ARBA00023235"/>
    </source>
</evidence>
<feature type="compositionally biased region" description="Acidic residues" evidence="6">
    <location>
        <begin position="90"/>
        <end position="103"/>
    </location>
</feature>
<comment type="catalytic activity">
    <reaction evidence="1 5">
        <text>[protein]-peptidylproline (omega=180) = [protein]-peptidylproline (omega=0)</text>
        <dbReference type="Rhea" id="RHEA:16237"/>
        <dbReference type="Rhea" id="RHEA-COMP:10747"/>
        <dbReference type="Rhea" id="RHEA-COMP:10748"/>
        <dbReference type="ChEBI" id="CHEBI:83833"/>
        <dbReference type="ChEBI" id="CHEBI:83834"/>
        <dbReference type="EC" id="5.2.1.8"/>
    </reaction>
</comment>
<feature type="compositionally biased region" description="Basic residues" evidence="6">
    <location>
        <begin position="1"/>
        <end position="12"/>
    </location>
</feature>
<protein>
    <recommendedName>
        <fullName evidence="2 5">peptidylprolyl isomerase</fullName>
        <ecNumber evidence="2 5">5.2.1.8</ecNumber>
    </recommendedName>
</protein>
<dbReference type="PROSITE" id="PS50059">
    <property type="entry name" value="FKBP_PPIASE"/>
    <property type="match status" value="1"/>
</dbReference>
<keyword evidence="7" id="KW-0812">Transmembrane</keyword>
<dbReference type="Gene3D" id="3.10.50.40">
    <property type="match status" value="1"/>
</dbReference>
<dbReference type="PANTHER" id="PTHR10516">
    <property type="entry name" value="PEPTIDYL-PROLYL CIS-TRANS ISOMERASE"/>
    <property type="match status" value="1"/>
</dbReference>
<organism evidence="9 10">
    <name type="scientific">Dactylosporangium sucinum</name>
    <dbReference type="NCBI Taxonomy" id="1424081"/>
    <lineage>
        <taxon>Bacteria</taxon>
        <taxon>Bacillati</taxon>
        <taxon>Actinomycetota</taxon>
        <taxon>Actinomycetes</taxon>
        <taxon>Micromonosporales</taxon>
        <taxon>Micromonosporaceae</taxon>
        <taxon>Dactylosporangium</taxon>
    </lineage>
</organism>
<evidence type="ECO:0000256" key="5">
    <source>
        <dbReference type="PROSITE-ProRule" id="PRU00277"/>
    </source>
</evidence>
<name>A0A917T1R0_9ACTN</name>
<dbReference type="AlphaFoldDB" id="A0A917T1R0"/>
<evidence type="ECO:0000313" key="9">
    <source>
        <dbReference type="EMBL" id="GGM07466.1"/>
    </source>
</evidence>
<feature type="region of interest" description="Disordered" evidence="6">
    <location>
        <begin position="1"/>
        <end position="136"/>
    </location>
</feature>
<dbReference type="InterPro" id="IPR001179">
    <property type="entry name" value="PPIase_FKBP_dom"/>
</dbReference>
<evidence type="ECO:0000256" key="3">
    <source>
        <dbReference type="ARBA" id="ARBA00023110"/>
    </source>
</evidence>
<evidence type="ECO:0000259" key="8">
    <source>
        <dbReference type="PROSITE" id="PS50059"/>
    </source>
</evidence>
<feature type="compositionally biased region" description="Acidic residues" evidence="6">
    <location>
        <begin position="56"/>
        <end position="66"/>
    </location>
</feature>
<dbReference type="SUPFAM" id="SSF54534">
    <property type="entry name" value="FKBP-like"/>
    <property type="match status" value="1"/>
</dbReference>